<organism evidence="2 3">
    <name type="scientific">Blumeria graminis f. sp. triticale</name>
    <dbReference type="NCBI Taxonomy" id="1689686"/>
    <lineage>
        <taxon>Eukaryota</taxon>
        <taxon>Fungi</taxon>
        <taxon>Dikarya</taxon>
        <taxon>Ascomycota</taxon>
        <taxon>Pezizomycotina</taxon>
        <taxon>Leotiomycetes</taxon>
        <taxon>Erysiphales</taxon>
        <taxon>Erysiphaceae</taxon>
        <taxon>Blumeria</taxon>
    </lineage>
</organism>
<sequence length="34" mass="3703">SLTASEPPTFKVPSRKHASHSLVTTRAAKHPTVY</sequence>
<evidence type="ECO:0000313" key="3">
    <source>
        <dbReference type="Proteomes" id="UP000683417"/>
    </source>
</evidence>
<reference evidence="2" key="1">
    <citation type="submission" date="2020-10" db="EMBL/GenBank/DDBJ databases">
        <authorList>
            <person name="Muller C M."/>
        </authorList>
    </citation>
    <scope>NUCLEOTIDE SEQUENCE</scope>
    <source>
        <strain evidence="2">THUN-12</strain>
    </source>
</reference>
<protein>
    <submittedName>
        <fullName evidence="2">BgTH12-02268</fullName>
    </submittedName>
</protein>
<gene>
    <name evidence="2" type="ORF">BGTH12_LOCUS3383</name>
</gene>
<dbReference type="AlphaFoldDB" id="A0A9W4GFN2"/>
<feature type="non-terminal residue" evidence="2">
    <location>
        <position position="1"/>
    </location>
</feature>
<comment type="caution">
    <text evidence="2">The sequence shown here is derived from an EMBL/GenBank/DDBJ whole genome shotgun (WGS) entry which is preliminary data.</text>
</comment>
<dbReference type="Proteomes" id="UP000683417">
    <property type="component" value="Unassembled WGS sequence"/>
</dbReference>
<accession>A0A9W4GFN2</accession>
<feature type="region of interest" description="Disordered" evidence="1">
    <location>
        <begin position="1"/>
        <end position="34"/>
    </location>
</feature>
<name>A0A9W4GFN2_BLUGR</name>
<evidence type="ECO:0000256" key="1">
    <source>
        <dbReference type="SAM" id="MobiDB-lite"/>
    </source>
</evidence>
<dbReference type="EMBL" id="CAJHIT010000005">
    <property type="protein sequence ID" value="CAD6502025.1"/>
    <property type="molecule type" value="Genomic_DNA"/>
</dbReference>
<proteinExistence type="predicted"/>
<evidence type="ECO:0000313" key="2">
    <source>
        <dbReference type="EMBL" id="CAD6502025.1"/>
    </source>
</evidence>